<sequence>MRPINENAKYLAVATILFLAGMIFGAIAGSSVDASSGSNSLIDQLEPLFQFYKPFQPFTVVFLFFKNLLTAGMAFILSPAIIVPAAILLLNGYLLGMVGTIVTNEVSLWAAIAALAPHGIFEMPALVIAAAAGFRFGIAVLKKVVSKIKKSEFSVSNDFEKSVRLFVLSAILLFAAAIMETYVTPLFMGISP</sequence>
<name>A0A3S3TRH5_METS7</name>
<dbReference type="AlphaFoldDB" id="A0A3S3TRH5"/>
<dbReference type="Proteomes" id="UP000288215">
    <property type="component" value="Unassembled WGS sequence"/>
</dbReference>
<keyword evidence="1" id="KW-0812">Transmembrane</keyword>
<comment type="caution">
    <text evidence="2">The sequence shown here is derived from an EMBL/GenBank/DDBJ whole genome shotgun (WGS) entry which is preliminary data.</text>
</comment>
<dbReference type="PANTHER" id="PTHR35337:SF1">
    <property type="entry name" value="SLR1478 PROTEIN"/>
    <property type="match status" value="1"/>
</dbReference>
<feature type="transmembrane region" description="Helical" evidence="1">
    <location>
        <begin position="94"/>
        <end position="117"/>
    </location>
</feature>
<keyword evidence="1" id="KW-1133">Transmembrane helix</keyword>
<protein>
    <recommendedName>
        <fullName evidence="4">Stage II sporulation protein M</fullName>
    </recommendedName>
</protein>
<evidence type="ECO:0000313" key="3">
    <source>
        <dbReference type="Proteomes" id="UP000288215"/>
    </source>
</evidence>
<feature type="transmembrane region" description="Helical" evidence="1">
    <location>
        <begin position="123"/>
        <end position="141"/>
    </location>
</feature>
<accession>A0A3S3TRH5</accession>
<proteinExistence type="predicted"/>
<dbReference type="InterPro" id="IPR002798">
    <property type="entry name" value="SpoIIM-like"/>
</dbReference>
<gene>
    <name evidence="2" type="ORF">Metus_1021</name>
</gene>
<evidence type="ECO:0000313" key="2">
    <source>
        <dbReference type="EMBL" id="RWX73047.1"/>
    </source>
</evidence>
<reference evidence="2 3" key="1">
    <citation type="submission" date="2018-12" db="EMBL/GenBank/DDBJ databases">
        <title>The complete genome of the methanogenic archaea of the candidate phylum Verstraetearchaeota, obtained from the metagenome of underground thermal water.</title>
        <authorList>
            <person name="Kadnikov V.V."/>
            <person name="Mardanov A.V."/>
            <person name="Beletsky A.V."/>
            <person name="Karnachuk O.V."/>
            <person name="Ravin N.V."/>
        </authorList>
    </citation>
    <scope>NUCLEOTIDE SEQUENCE [LARGE SCALE GENOMIC DNA]</scope>
    <source>
        <strain evidence="2">Ch88</strain>
    </source>
</reference>
<evidence type="ECO:0000256" key="1">
    <source>
        <dbReference type="SAM" id="Phobius"/>
    </source>
</evidence>
<dbReference type="Pfam" id="PF01944">
    <property type="entry name" value="SpoIIM"/>
    <property type="match status" value="1"/>
</dbReference>
<organism evidence="2 3">
    <name type="scientific">Methanosuratincola subterraneus</name>
    <dbReference type="NCBI Taxonomy" id="2593994"/>
    <lineage>
        <taxon>Archaea</taxon>
        <taxon>Thermoproteota</taxon>
        <taxon>Methanosuratincolia</taxon>
        <taxon>Candidatus Methanomethylicales</taxon>
        <taxon>Candidatus Methanomethylicaceae</taxon>
        <taxon>Candidatus Methanosuratincola (ex Vanwonterghem et al. 2016)</taxon>
    </lineage>
</organism>
<dbReference type="EMBL" id="RXGA01000003">
    <property type="protein sequence ID" value="RWX73047.1"/>
    <property type="molecule type" value="Genomic_DNA"/>
</dbReference>
<keyword evidence="1" id="KW-0472">Membrane</keyword>
<feature type="transmembrane region" description="Helical" evidence="1">
    <location>
        <begin position="58"/>
        <end position="82"/>
    </location>
</feature>
<feature type="transmembrane region" description="Helical" evidence="1">
    <location>
        <begin position="162"/>
        <end position="183"/>
    </location>
</feature>
<evidence type="ECO:0008006" key="4">
    <source>
        <dbReference type="Google" id="ProtNLM"/>
    </source>
</evidence>
<dbReference type="PANTHER" id="PTHR35337">
    <property type="entry name" value="SLR1478 PROTEIN"/>
    <property type="match status" value="1"/>
</dbReference>